<feature type="compositionally biased region" description="Basic and acidic residues" evidence="1">
    <location>
        <begin position="189"/>
        <end position="212"/>
    </location>
</feature>
<dbReference type="EMBL" id="MU854393">
    <property type="protein sequence ID" value="KAK4039751.1"/>
    <property type="molecule type" value="Genomic_DNA"/>
</dbReference>
<evidence type="ECO:0000256" key="1">
    <source>
        <dbReference type="SAM" id="MobiDB-lite"/>
    </source>
</evidence>
<gene>
    <name evidence="2" type="ORF">C8A01DRAFT_46854</name>
</gene>
<dbReference type="AlphaFoldDB" id="A0AAN6PIG8"/>
<dbReference type="PANTHER" id="PTHR36847:SF1">
    <property type="entry name" value="AMIDOLIGASE ENZYME"/>
    <property type="match status" value="1"/>
</dbReference>
<evidence type="ECO:0000313" key="3">
    <source>
        <dbReference type="Proteomes" id="UP001303115"/>
    </source>
</evidence>
<feature type="region of interest" description="Disordered" evidence="1">
    <location>
        <begin position="188"/>
        <end position="212"/>
    </location>
</feature>
<protein>
    <recommendedName>
        <fullName evidence="4">Amidoligase enzyme</fullName>
    </recommendedName>
</protein>
<dbReference type="InterPro" id="IPR022025">
    <property type="entry name" value="Amidoligase_2"/>
</dbReference>
<accession>A0AAN6PIG8</accession>
<feature type="compositionally biased region" description="Polar residues" evidence="1">
    <location>
        <begin position="153"/>
        <end position="163"/>
    </location>
</feature>
<keyword evidence="3" id="KW-1185">Reference proteome</keyword>
<dbReference type="Proteomes" id="UP001303115">
    <property type="component" value="Unassembled WGS sequence"/>
</dbReference>
<organism evidence="2 3">
    <name type="scientific">Parachaetomium inaequale</name>
    <dbReference type="NCBI Taxonomy" id="2588326"/>
    <lineage>
        <taxon>Eukaryota</taxon>
        <taxon>Fungi</taxon>
        <taxon>Dikarya</taxon>
        <taxon>Ascomycota</taxon>
        <taxon>Pezizomycotina</taxon>
        <taxon>Sordariomycetes</taxon>
        <taxon>Sordariomycetidae</taxon>
        <taxon>Sordariales</taxon>
        <taxon>Chaetomiaceae</taxon>
        <taxon>Parachaetomium</taxon>
    </lineage>
</organism>
<sequence>MHGAMHVSMQWWSACRFWCPKQPGVWGLRGREDQPRGAGCCCTPGIPRNPARWRRWGSSWPPPGKSPNEPACPFRHVRMTVGVSSRRRPSFILFLLGLRLAKLWAFPLVIRATAKGIPPWRMAPFILDDDRQSTETTTAAPTNPGQPGAETADLSSEKGSQTAEADRAEDISVALEWKLLFPLLAPGAEDPRPGDGRRLVQARGEHDEQGRLEQAHECVAQTIREAGEEAVTMHALLREGVEEKEFWGSGWVVKKANSAVPLDEEKALGGYIWVPVEICSPKMRFKDPQTRARMHRVLDALNSSHRLAANCSCEVHIHLGRMDGRAWSLSTLQRLGSLLWAGEATLRSIRDPNSPNFDNTYTWGFAMRQRSRLAKRLEDSMPVSSEPDAIPDRQITDAIQGQSAVSAQEVAAFVEIWKTTSRLELGQLLSGPEKMYRRLGFNFSAFGEEDERARRNPRTMEFRMMDGSVDTGLVLGWLAICGTIAETAVTRSDDRFAAALELGLQGVPYEPQNQCN</sequence>
<feature type="compositionally biased region" description="Polar residues" evidence="1">
    <location>
        <begin position="134"/>
        <end position="145"/>
    </location>
</feature>
<feature type="region of interest" description="Disordered" evidence="1">
    <location>
        <begin position="132"/>
        <end position="167"/>
    </location>
</feature>
<comment type="caution">
    <text evidence="2">The sequence shown here is derived from an EMBL/GenBank/DDBJ whole genome shotgun (WGS) entry which is preliminary data.</text>
</comment>
<dbReference type="PANTHER" id="PTHR36847">
    <property type="entry name" value="AMIDOLIGASE ENZYME"/>
    <property type="match status" value="1"/>
</dbReference>
<reference evidence="3" key="1">
    <citation type="journal article" date="2023" name="Mol. Phylogenet. Evol.">
        <title>Genome-scale phylogeny and comparative genomics of the fungal order Sordariales.</title>
        <authorList>
            <person name="Hensen N."/>
            <person name="Bonometti L."/>
            <person name="Westerberg I."/>
            <person name="Brannstrom I.O."/>
            <person name="Guillou S."/>
            <person name="Cros-Aarteil S."/>
            <person name="Calhoun S."/>
            <person name="Haridas S."/>
            <person name="Kuo A."/>
            <person name="Mondo S."/>
            <person name="Pangilinan J."/>
            <person name="Riley R."/>
            <person name="LaButti K."/>
            <person name="Andreopoulos B."/>
            <person name="Lipzen A."/>
            <person name="Chen C."/>
            <person name="Yan M."/>
            <person name="Daum C."/>
            <person name="Ng V."/>
            <person name="Clum A."/>
            <person name="Steindorff A."/>
            <person name="Ohm R.A."/>
            <person name="Martin F."/>
            <person name="Silar P."/>
            <person name="Natvig D.O."/>
            <person name="Lalanne C."/>
            <person name="Gautier V."/>
            <person name="Ament-Velasquez S.L."/>
            <person name="Kruys A."/>
            <person name="Hutchinson M.I."/>
            <person name="Powell A.J."/>
            <person name="Barry K."/>
            <person name="Miller A.N."/>
            <person name="Grigoriev I.V."/>
            <person name="Debuchy R."/>
            <person name="Gladieux P."/>
            <person name="Hiltunen Thoren M."/>
            <person name="Johannesson H."/>
        </authorList>
    </citation>
    <scope>NUCLEOTIDE SEQUENCE [LARGE SCALE GENOMIC DNA]</scope>
    <source>
        <strain evidence="3">CBS 284.82</strain>
    </source>
</reference>
<name>A0AAN6PIG8_9PEZI</name>
<dbReference type="Pfam" id="PF12224">
    <property type="entry name" value="Amidoligase_2"/>
    <property type="match status" value="1"/>
</dbReference>
<proteinExistence type="predicted"/>
<evidence type="ECO:0000313" key="2">
    <source>
        <dbReference type="EMBL" id="KAK4039751.1"/>
    </source>
</evidence>
<evidence type="ECO:0008006" key="4">
    <source>
        <dbReference type="Google" id="ProtNLM"/>
    </source>
</evidence>